<dbReference type="InterPro" id="IPR002049">
    <property type="entry name" value="LE_dom"/>
</dbReference>
<accession>A0AAF3FFR9</accession>
<evidence type="ECO:0000256" key="7">
    <source>
        <dbReference type="PROSITE-ProRule" id="PRU00076"/>
    </source>
</evidence>
<dbReference type="GO" id="GO:0005634">
    <property type="term" value="C:nucleus"/>
    <property type="evidence" value="ECO:0007669"/>
    <property type="project" value="InterPro"/>
</dbReference>
<reference evidence="11" key="1">
    <citation type="submission" date="2024-02" db="UniProtKB">
        <authorList>
            <consortium name="WormBaseParasite"/>
        </authorList>
    </citation>
    <scope>IDENTIFICATION</scope>
</reference>
<dbReference type="InterPro" id="IPR000152">
    <property type="entry name" value="EGF-type_Asp/Asn_hydroxyl_site"/>
</dbReference>
<feature type="compositionally biased region" description="Basic and acidic residues" evidence="8">
    <location>
        <begin position="393"/>
        <end position="457"/>
    </location>
</feature>
<keyword evidence="6 7" id="KW-1015">Disulfide bond</keyword>
<dbReference type="InterPro" id="IPR021852">
    <property type="entry name" value="DUF3456"/>
</dbReference>
<feature type="compositionally biased region" description="Basic and acidic residues" evidence="8">
    <location>
        <begin position="290"/>
        <end position="305"/>
    </location>
</feature>
<comment type="caution">
    <text evidence="7">Lacks conserved residue(s) required for the propagation of feature annotation.</text>
</comment>
<dbReference type="CDD" id="cd00054">
    <property type="entry name" value="EGF_CA"/>
    <property type="match status" value="1"/>
</dbReference>
<dbReference type="PROSITE" id="PS00022">
    <property type="entry name" value="EGF_1"/>
    <property type="match status" value="1"/>
</dbReference>
<evidence type="ECO:0000313" key="10">
    <source>
        <dbReference type="Proteomes" id="UP000887575"/>
    </source>
</evidence>
<organism evidence="10 11">
    <name type="scientific">Mesorhabditis belari</name>
    <dbReference type="NCBI Taxonomy" id="2138241"/>
    <lineage>
        <taxon>Eukaryota</taxon>
        <taxon>Metazoa</taxon>
        <taxon>Ecdysozoa</taxon>
        <taxon>Nematoda</taxon>
        <taxon>Chromadorea</taxon>
        <taxon>Rhabditida</taxon>
        <taxon>Rhabditina</taxon>
        <taxon>Rhabditomorpha</taxon>
        <taxon>Rhabditoidea</taxon>
        <taxon>Rhabditidae</taxon>
        <taxon>Mesorhabditinae</taxon>
        <taxon>Mesorhabditis</taxon>
    </lineage>
</organism>
<sequence length="1198" mass="135095">MNSNIAIENSKSLPEDLVASKFKEYHGKRCRTSSSDSSPDEKHVTIKLKEKTCSAAKSPEPSPSFNFHLQPSQSMSTLESYLCPPPPPPLLLSSMDTDNMEVESPRSESASSYPRRGPRTPPLPPLNDSGDRNGFVEMEILPKVNLTMGGQQYSHMNSPHVPLLTSPSYTAQQPMWSHYNSNFGALEPPPPPPPMPKVTLKIITEEDGKQQHGESSYSNGLAYRPASQGNADKSATPALSPKLKVQPGGSLANDPILMDLLQSQKPSTAAPPSKKPKLSSPDPSLSHTQPKLDPEKKQQKGEKAHSHAGHSIQQLEKSRTDADKTRRSSVDLDLKTKEQRKEEKRKRKEEEEEKERRKLHEKKKELARMTKHGVMKKEKYDENLHHKHHKQDKHKEEKTKKIKEIVDDTQKKIKPKVETRQASESQLVEHPKVESLHVKVEADKPKVQLEKKVKQGSEEPMPGLQKESTSNFEADKDEKNEEIKESKHKKTDKLPKVSSRFKKYMKIETHPNGGASMLKANWRDVCRAFDDPSEQEEFARQFMKLGLSEQGNVPVFCVCVIENGAEYLRDIFGYLCEHYSNLPVKVGSLTNKQTVETMSLQTYRSLVMETCHHGTFRTGPLHALSMVGPKQEECGALFNELLEELARSPLLGPLMPWGSLSVAYDEDPGESDDGPIFWVRPGEQLIRTDDLKDDRGSKKGRGSQRNSLAFRNLERRELLFEDRTPCHADHVGDGLERRTTAAVGILQAVIGSNERCRENRAVKDVVCFHAADFDNIVERLQLDLFEPPMSQCIQWVEEAKLNQLRRDGIRYNKFQLHHNDIYFLPRMIVHQFRTISACSSIAWHVRLKQYYDHDQHAVMFRRRGELFALLFISILPILIEGSSQQCLTCQFLADTFLQGLKKTANKHFAGGDTAWEEKNLGRYATSEVRLIEALEGVCKKSSLDSSDKFLSVKDLEFKCAQILEENEETIEKWYYKHQAESLHEWFCLNQMKQCCRKGHYGKGCAQCPGVAEGAEACFGHGKCDGDESRGGTGKCNCDKGYSGLLCRQCETNYYFTLKEEKRVDCAECHGGCSGGCTGPTSADCNECRAGFQRDPNNACVDVDECANSDLKPCGKANEECINDIGSFRCECLRGYIRNENTKECEVDVNASPYRPWIRPDTLLRGFSLIGLFIATLLIISPTPPPADVEDSDEEKDEL</sequence>
<evidence type="ECO:0000313" key="11">
    <source>
        <dbReference type="WBParaSite" id="MBELARI_LOCUS5483.2"/>
    </source>
</evidence>
<keyword evidence="3 7" id="KW-0245">EGF-like domain</keyword>
<dbReference type="InterPro" id="IPR006212">
    <property type="entry name" value="Furin_repeat"/>
</dbReference>
<evidence type="ECO:0000256" key="3">
    <source>
        <dbReference type="ARBA" id="ARBA00022536"/>
    </source>
</evidence>
<evidence type="ECO:0000256" key="8">
    <source>
        <dbReference type="SAM" id="MobiDB-lite"/>
    </source>
</evidence>
<dbReference type="PROSITE" id="PS01187">
    <property type="entry name" value="EGF_CA"/>
    <property type="match status" value="1"/>
</dbReference>
<dbReference type="SUPFAM" id="SSF57184">
    <property type="entry name" value="Growth factor receptor domain"/>
    <property type="match status" value="1"/>
</dbReference>
<evidence type="ECO:0000256" key="2">
    <source>
        <dbReference type="ARBA" id="ARBA00010560"/>
    </source>
</evidence>
<feature type="region of interest" description="Disordered" evidence="8">
    <location>
        <begin position="52"/>
        <end position="71"/>
    </location>
</feature>
<evidence type="ECO:0000259" key="9">
    <source>
        <dbReference type="PROSITE" id="PS50026"/>
    </source>
</evidence>
<dbReference type="InterPro" id="IPR001881">
    <property type="entry name" value="EGF-like_Ca-bd_dom"/>
</dbReference>
<dbReference type="PROSITE" id="PS01248">
    <property type="entry name" value="EGF_LAM_1"/>
    <property type="match status" value="1"/>
</dbReference>
<dbReference type="SMART" id="SM00181">
    <property type="entry name" value="EGF"/>
    <property type="match status" value="3"/>
</dbReference>
<proteinExistence type="inferred from homology"/>
<evidence type="ECO:0000256" key="4">
    <source>
        <dbReference type="ARBA" id="ARBA00022737"/>
    </source>
</evidence>
<dbReference type="SMART" id="SM00179">
    <property type="entry name" value="EGF_CA"/>
    <property type="match status" value="1"/>
</dbReference>
<dbReference type="SUPFAM" id="SSF57196">
    <property type="entry name" value="EGF/Laminin"/>
    <property type="match status" value="1"/>
</dbReference>
<dbReference type="Pfam" id="PF07645">
    <property type="entry name" value="EGF_CA"/>
    <property type="match status" value="1"/>
</dbReference>
<dbReference type="CDD" id="cd00064">
    <property type="entry name" value="FU"/>
    <property type="match status" value="1"/>
</dbReference>
<dbReference type="WBParaSite" id="MBELARI_LOCUS5483.2">
    <property type="protein sequence ID" value="MBELARI_LOCUS5483.2"/>
    <property type="gene ID" value="MBELARI_LOCUS5483"/>
</dbReference>
<feature type="domain" description="EGF-like" evidence="9">
    <location>
        <begin position="1101"/>
        <end position="1145"/>
    </location>
</feature>
<feature type="region of interest" description="Disordered" evidence="8">
    <location>
        <begin position="181"/>
        <end position="495"/>
    </location>
</feature>
<comment type="similarity">
    <text evidence="1">Belongs to the CRELD family.</text>
</comment>
<dbReference type="InterPro" id="IPR000742">
    <property type="entry name" value="EGF"/>
</dbReference>
<keyword evidence="4" id="KW-0677">Repeat</keyword>
<feature type="compositionally biased region" description="Low complexity" evidence="8">
    <location>
        <begin position="265"/>
        <end position="286"/>
    </location>
</feature>
<dbReference type="InterPro" id="IPR018097">
    <property type="entry name" value="EGF_Ca-bd_CS"/>
</dbReference>
<dbReference type="PROSITE" id="PS50026">
    <property type="entry name" value="EGF_3"/>
    <property type="match status" value="2"/>
</dbReference>
<dbReference type="Gene3D" id="2.10.25.10">
    <property type="entry name" value="Laminin"/>
    <property type="match status" value="1"/>
</dbReference>
<comment type="similarity">
    <text evidence="2">Belongs to the round spermatid basic protein 1 family.</text>
</comment>
<keyword evidence="10" id="KW-1185">Reference proteome</keyword>
<dbReference type="InterPro" id="IPR009030">
    <property type="entry name" value="Growth_fac_rcpt_cys_sf"/>
</dbReference>
<feature type="compositionally biased region" description="Basic and acidic residues" evidence="8">
    <location>
        <begin position="203"/>
        <end position="212"/>
    </location>
</feature>
<evidence type="ECO:0000256" key="5">
    <source>
        <dbReference type="ARBA" id="ARBA00022837"/>
    </source>
</evidence>
<feature type="compositionally biased region" description="Pro residues" evidence="8">
    <location>
        <begin position="187"/>
        <end position="196"/>
    </location>
</feature>
<dbReference type="InterPro" id="IPR026306">
    <property type="entry name" value="RSBN1/Dpy-2/CEP530"/>
</dbReference>
<name>A0AAF3FFR9_9BILA</name>
<dbReference type="SMART" id="SM00261">
    <property type="entry name" value="FU"/>
    <property type="match status" value="1"/>
</dbReference>
<feature type="compositionally biased region" description="Basic and acidic residues" evidence="8">
    <location>
        <begin position="316"/>
        <end position="342"/>
    </location>
</feature>
<dbReference type="PANTHER" id="PTHR13354:SF11">
    <property type="entry name" value="LYSINE-SPECIFIC DEMETHYLASE 9"/>
    <property type="match status" value="1"/>
</dbReference>
<feature type="disulfide bond" evidence="7">
    <location>
        <begin position="1037"/>
        <end position="1046"/>
    </location>
</feature>
<dbReference type="InterPro" id="IPR049883">
    <property type="entry name" value="NOTCH1_EGF-like"/>
</dbReference>
<dbReference type="AlphaFoldDB" id="A0AAF3FFR9"/>
<evidence type="ECO:0000256" key="1">
    <source>
        <dbReference type="ARBA" id="ARBA00005897"/>
    </source>
</evidence>
<dbReference type="Pfam" id="PF11938">
    <property type="entry name" value="DUF3456"/>
    <property type="match status" value="2"/>
</dbReference>
<evidence type="ECO:0000256" key="6">
    <source>
        <dbReference type="ARBA" id="ARBA00023157"/>
    </source>
</evidence>
<dbReference type="PANTHER" id="PTHR13354">
    <property type="entry name" value="ROUND SPERMATID BASIC PROTEIN 1"/>
    <property type="match status" value="1"/>
</dbReference>
<dbReference type="PROSITE" id="PS00010">
    <property type="entry name" value="ASX_HYDROXYL"/>
    <property type="match status" value="1"/>
</dbReference>
<feature type="region of interest" description="Disordered" evidence="8">
    <location>
        <begin position="76"/>
        <end position="132"/>
    </location>
</feature>
<feature type="compositionally biased region" description="Basic and acidic residues" evidence="8">
    <location>
        <begin position="473"/>
        <end position="485"/>
    </location>
</feature>
<protein>
    <submittedName>
        <fullName evidence="11">Round spermatid basic protein 1-like protein</fullName>
    </submittedName>
</protein>
<feature type="compositionally biased region" description="Basic and acidic residues" evidence="8">
    <location>
        <begin position="375"/>
        <end position="384"/>
    </location>
</feature>
<feature type="compositionally biased region" description="Basic and acidic residues" evidence="8">
    <location>
        <begin position="354"/>
        <end position="368"/>
    </location>
</feature>
<dbReference type="GO" id="GO:0005509">
    <property type="term" value="F:calcium ion binding"/>
    <property type="evidence" value="ECO:0007669"/>
    <property type="project" value="InterPro"/>
</dbReference>
<dbReference type="Proteomes" id="UP000887575">
    <property type="component" value="Unassembled WGS sequence"/>
</dbReference>
<dbReference type="PROSITE" id="PS01186">
    <property type="entry name" value="EGF_2"/>
    <property type="match status" value="1"/>
</dbReference>
<keyword evidence="5" id="KW-0106">Calcium</keyword>
<feature type="domain" description="EGF-like" evidence="9">
    <location>
        <begin position="1009"/>
        <end position="1047"/>
    </location>
</feature>